<keyword evidence="3" id="KW-0862">Zinc</keyword>
<dbReference type="PANTHER" id="PTHR10907">
    <property type="entry name" value="REGUCALCIN"/>
    <property type="match status" value="1"/>
</dbReference>
<dbReference type="GO" id="GO:0019853">
    <property type="term" value="P:L-ascorbic acid biosynthetic process"/>
    <property type="evidence" value="ECO:0007669"/>
    <property type="project" value="TreeGrafter"/>
</dbReference>
<feature type="active site" description="Proton donor/acceptor" evidence="2">
    <location>
        <position position="192"/>
    </location>
</feature>
<dbReference type="PRINTS" id="PR01790">
    <property type="entry name" value="SMP30FAMILY"/>
</dbReference>
<comment type="similarity">
    <text evidence="1">Belongs to the SMP-30/CGR1 family.</text>
</comment>
<dbReference type="InterPro" id="IPR011042">
    <property type="entry name" value="6-blade_b-propeller_TolB-like"/>
</dbReference>
<feature type="binding site" evidence="3">
    <location>
        <position position="192"/>
    </location>
    <ligand>
        <name>a divalent metal cation</name>
        <dbReference type="ChEBI" id="CHEBI:60240"/>
    </ligand>
</feature>
<dbReference type="Proteomes" id="UP000196878">
    <property type="component" value="Unassembled WGS sequence"/>
</dbReference>
<dbReference type="EMBL" id="NIPW01000008">
    <property type="protein sequence ID" value="OWJ79474.1"/>
    <property type="molecule type" value="Genomic_DNA"/>
</dbReference>
<feature type="binding site" evidence="3">
    <location>
        <position position="94"/>
    </location>
    <ligand>
        <name>substrate</name>
    </ligand>
</feature>
<evidence type="ECO:0000259" key="4">
    <source>
        <dbReference type="Pfam" id="PF08450"/>
    </source>
</evidence>
<protein>
    <submittedName>
        <fullName evidence="5">Gluconolactonase</fullName>
    </submittedName>
</protein>
<feature type="binding site" evidence="3">
    <location>
        <position position="96"/>
    </location>
    <ligand>
        <name>substrate</name>
    </ligand>
</feature>
<keyword evidence="6" id="KW-1185">Reference proteome</keyword>
<dbReference type="RefSeq" id="WP_088214703.1">
    <property type="nucleotide sequence ID" value="NZ_NIPW01000008.1"/>
</dbReference>
<dbReference type="AlphaFoldDB" id="A0A212AE37"/>
<dbReference type="GO" id="GO:0005509">
    <property type="term" value="F:calcium ion binding"/>
    <property type="evidence" value="ECO:0007669"/>
    <property type="project" value="TreeGrafter"/>
</dbReference>
<comment type="cofactor">
    <cofactor evidence="3">
        <name>Zn(2+)</name>
        <dbReference type="ChEBI" id="CHEBI:29105"/>
    </cofactor>
    <text evidence="3">Binds 1 divalent metal cation per subunit.</text>
</comment>
<reference evidence="5 6" key="1">
    <citation type="submission" date="2016-12" db="EMBL/GenBank/DDBJ databases">
        <title>Comparison of Traditional DNA-DNA Hybridization with In Silico Genomic Analysis.</title>
        <authorList>
            <person name="Nicholson A.C."/>
            <person name="Humrighouse B.W."/>
            <person name="Graziano J."/>
            <person name="Lasker B."/>
            <person name="Whitney A.M."/>
            <person name="Mcquiston J.R."/>
        </authorList>
    </citation>
    <scope>NUCLEOTIDE SEQUENCE [LARGE SCALE GENOMIC DNA]</scope>
    <source>
        <strain evidence="5 6">H2240</strain>
    </source>
</reference>
<organism evidence="5 6">
    <name type="scientific">Haematobacter genomosp. 1</name>
    <dbReference type="NCBI Taxonomy" id="366618"/>
    <lineage>
        <taxon>Bacteria</taxon>
        <taxon>Pseudomonadati</taxon>
        <taxon>Pseudomonadota</taxon>
        <taxon>Alphaproteobacteria</taxon>
        <taxon>Rhodobacterales</taxon>
        <taxon>Paracoccaceae</taxon>
        <taxon>Haematobacter</taxon>
    </lineage>
</organism>
<accession>A0A212AE37</accession>
<feature type="domain" description="SMP-30/Gluconolactonase/LRE-like region" evidence="4">
    <location>
        <begin position="11"/>
        <end position="250"/>
    </location>
</feature>
<evidence type="ECO:0000313" key="6">
    <source>
        <dbReference type="Proteomes" id="UP000196878"/>
    </source>
</evidence>
<dbReference type="Pfam" id="PF08450">
    <property type="entry name" value="SGL"/>
    <property type="match status" value="1"/>
</dbReference>
<dbReference type="Gene3D" id="2.120.10.30">
    <property type="entry name" value="TolB, C-terminal domain"/>
    <property type="match status" value="1"/>
</dbReference>
<dbReference type="OrthoDB" id="2633250at2"/>
<evidence type="ECO:0000256" key="1">
    <source>
        <dbReference type="ARBA" id="ARBA00008853"/>
    </source>
</evidence>
<evidence type="ECO:0000256" key="2">
    <source>
        <dbReference type="PIRSR" id="PIRSR605511-1"/>
    </source>
</evidence>
<dbReference type="PANTHER" id="PTHR10907:SF47">
    <property type="entry name" value="REGUCALCIN"/>
    <property type="match status" value="1"/>
</dbReference>
<feature type="binding site" evidence="3">
    <location>
        <position position="13"/>
    </location>
    <ligand>
        <name>a divalent metal cation</name>
        <dbReference type="ChEBI" id="CHEBI:60240"/>
    </ligand>
</feature>
<dbReference type="SUPFAM" id="SSF63829">
    <property type="entry name" value="Calcium-dependent phosphotriesterase"/>
    <property type="match status" value="1"/>
</dbReference>
<proteinExistence type="inferred from homology"/>
<gene>
    <name evidence="5" type="ORF">CDV49_06255</name>
</gene>
<dbReference type="InterPro" id="IPR005511">
    <property type="entry name" value="SMP-30"/>
</dbReference>
<sequence>MRVLHDTVAELGEGAFWHPERQAFFWFDILHKRLHAVQAGTLRVWEMPEIASALGWVDRDRVVLSTETGLHLFDLETGEKRQLAAIGADDRSSRSNDGRADPWGGFWASVMGRRAEAGRGEIWRWWEGELRQVVNGLTIPNAICFDLSLARAYYADTARGIVWKQPLDPKTGWPEGVPDVFLDLSSEGLNPDGAVVDAEGRFWNAQWGAGRVAIYDPDGRFLDALFVPARQPSCPAFGGPGYRHLHVTTAWEGMSQAERAADPNAGKSFVGEVEAQGLPEPRVRV</sequence>
<comment type="caution">
    <text evidence="5">The sequence shown here is derived from an EMBL/GenBank/DDBJ whole genome shotgun (WGS) entry which is preliminary data.</text>
</comment>
<feature type="binding site" evidence="3">
    <location>
        <position position="141"/>
    </location>
    <ligand>
        <name>a divalent metal cation</name>
        <dbReference type="ChEBI" id="CHEBI:60240"/>
    </ligand>
</feature>
<evidence type="ECO:0000313" key="5">
    <source>
        <dbReference type="EMBL" id="OWJ79474.1"/>
    </source>
</evidence>
<evidence type="ECO:0000256" key="3">
    <source>
        <dbReference type="PIRSR" id="PIRSR605511-2"/>
    </source>
</evidence>
<keyword evidence="3" id="KW-0479">Metal-binding</keyword>
<name>A0A212AE37_9RHOB</name>
<dbReference type="InterPro" id="IPR013658">
    <property type="entry name" value="SGL"/>
</dbReference>
<dbReference type="GO" id="GO:0004341">
    <property type="term" value="F:gluconolactonase activity"/>
    <property type="evidence" value="ECO:0007669"/>
    <property type="project" value="TreeGrafter"/>
</dbReference>